<evidence type="ECO:0008006" key="6">
    <source>
        <dbReference type="Google" id="ProtNLM"/>
    </source>
</evidence>
<name>A0A7R9GG73_9CRUS</name>
<evidence type="ECO:0000259" key="3">
    <source>
        <dbReference type="Pfam" id="PF16979"/>
    </source>
</evidence>
<dbReference type="InterPro" id="IPR011993">
    <property type="entry name" value="PH-like_dom_sf"/>
</dbReference>
<gene>
    <name evidence="4" type="ORF">NMOB1V02_LOCUS7591</name>
</gene>
<dbReference type="GO" id="GO:0038203">
    <property type="term" value="P:TORC2 signaling"/>
    <property type="evidence" value="ECO:0007669"/>
    <property type="project" value="TreeGrafter"/>
</dbReference>
<dbReference type="AlphaFoldDB" id="A0A7R9GG73"/>
<dbReference type="PANTHER" id="PTHR13335">
    <property type="entry name" value="TARGET OF RAPAMYCIN COMPLEX 2 SUBUNIT MAPKAP1"/>
    <property type="match status" value="1"/>
</dbReference>
<evidence type="ECO:0000313" key="5">
    <source>
        <dbReference type="Proteomes" id="UP000678499"/>
    </source>
</evidence>
<proteinExistence type="inferred from homology"/>
<dbReference type="GO" id="GO:0031932">
    <property type="term" value="C:TORC2 complex"/>
    <property type="evidence" value="ECO:0007669"/>
    <property type="project" value="InterPro"/>
</dbReference>
<organism evidence="4">
    <name type="scientific">Notodromas monacha</name>
    <dbReference type="NCBI Taxonomy" id="399045"/>
    <lineage>
        <taxon>Eukaryota</taxon>
        <taxon>Metazoa</taxon>
        <taxon>Ecdysozoa</taxon>
        <taxon>Arthropoda</taxon>
        <taxon>Crustacea</taxon>
        <taxon>Oligostraca</taxon>
        <taxon>Ostracoda</taxon>
        <taxon>Podocopa</taxon>
        <taxon>Podocopida</taxon>
        <taxon>Cypridocopina</taxon>
        <taxon>Cypridoidea</taxon>
        <taxon>Cyprididae</taxon>
        <taxon>Notodromas</taxon>
    </lineage>
</organism>
<feature type="domain" description="SIN1-type PH" evidence="3">
    <location>
        <begin position="382"/>
        <end position="487"/>
    </location>
</feature>
<dbReference type="EMBL" id="CAJPEX010001858">
    <property type="protein sequence ID" value="CAG0920079.1"/>
    <property type="molecule type" value="Genomic_DNA"/>
</dbReference>
<comment type="similarity">
    <text evidence="1">Belongs to the SIN1 family.</text>
</comment>
<dbReference type="InterPro" id="IPR031567">
    <property type="entry name" value="CRIM_dom"/>
</dbReference>
<sequence>MAFYDDKRRLLKQIRHSFVTGDESQLCEHVLLNNDFPLPKDDFDSDDDLVIDDEHATAVFAESPDGFTGSGPPRPRTYTAIRLERMKIKRDKEDAVKTRHVSWGVVKRDKLISDADLEDMFSKKNVPPLQKRRSKLTELLNAAPVCPPNPFAQYARYDGAHCIADVSVKNMKIFFALGEKRGTNPIQLSVISSAKVSDVIGLVCWHYVNQNRTPMLSHTHVASYSLLFAEEDGEYDFDFPCLDRFETISKFHFTSLALVSTPGKVEPAYRAHEATQTEVFRVVILPARDVVDVFVPKSQAQETTVSDLMQLTVDQCFSEQTANRLRSKNHVMKDKGDPENSILSLSKKLTDCFSRDFVLAPSETRAEEIRMRKHLSVMEASLYESFIVSLVQKIGTAEIHLGISGEKIEVNPVTKSSGILPSVIPVKPVTYHIDSIADCSIVDEKYGKKSVVRLVYKSLSGNFKHLDIECDIETARKIDQKCKHILNFRSSFTRQEYQETEPGSKRGTKK</sequence>
<dbReference type="GO" id="GO:0005546">
    <property type="term" value="F:phosphatidylinositol-4,5-bisphosphate binding"/>
    <property type="evidence" value="ECO:0007669"/>
    <property type="project" value="TreeGrafter"/>
</dbReference>
<dbReference type="InterPro" id="IPR008828">
    <property type="entry name" value="Sin1/Avo1"/>
</dbReference>
<protein>
    <recommendedName>
        <fullName evidence="6">Stress-activated map kinase-interacting protein 1</fullName>
    </recommendedName>
</protein>
<dbReference type="Proteomes" id="UP000678499">
    <property type="component" value="Unassembled WGS sequence"/>
</dbReference>
<dbReference type="Gene3D" id="2.30.29.30">
    <property type="entry name" value="Pleckstrin-homology domain (PH domain)/Phosphotyrosine-binding domain (PTB)"/>
    <property type="match status" value="1"/>
</dbReference>
<dbReference type="PANTHER" id="PTHR13335:SF1">
    <property type="entry name" value="TARGET OF RAPAMYCIN COMPLEX 2 SUBUNIT MAPKAP1"/>
    <property type="match status" value="1"/>
</dbReference>
<accession>A0A7R9GG73</accession>
<dbReference type="Pfam" id="PF16979">
    <property type="entry name" value="SIN1_PH"/>
    <property type="match status" value="1"/>
</dbReference>
<feature type="domain" description="CRIM" evidence="2">
    <location>
        <begin position="133"/>
        <end position="261"/>
    </location>
</feature>
<dbReference type="GO" id="GO:0005737">
    <property type="term" value="C:cytoplasm"/>
    <property type="evidence" value="ECO:0007669"/>
    <property type="project" value="TreeGrafter"/>
</dbReference>
<dbReference type="InterPro" id="IPR031313">
    <property type="entry name" value="Sin1_PH_dom"/>
</dbReference>
<evidence type="ECO:0000256" key="1">
    <source>
        <dbReference type="ARBA" id="ARBA00009407"/>
    </source>
</evidence>
<keyword evidence="5" id="KW-1185">Reference proteome</keyword>
<dbReference type="OrthoDB" id="241990at2759"/>
<evidence type="ECO:0000313" key="4">
    <source>
        <dbReference type="EMBL" id="CAD7279927.1"/>
    </source>
</evidence>
<dbReference type="Pfam" id="PF16978">
    <property type="entry name" value="CRIM"/>
    <property type="match status" value="1"/>
</dbReference>
<reference evidence="4" key="1">
    <citation type="submission" date="2020-11" db="EMBL/GenBank/DDBJ databases">
        <authorList>
            <person name="Tran Van P."/>
        </authorList>
    </citation>
    <scope>NUCLEOTIDE SEQUENCE</scope>
</reference>
<evidence type="ECO:0000259" key="2">
    <source>
        <dbReference type="Pfam" id="PF16978"/>
    </source>
</evidence>
<dbReference type="EMBL" id="OA883895">
    <property type="protein sequence ID" value="CAD7279927.1"/>
    <property type="molecule type" value="Genomic_DNA"/>
</dbReference>
<dbReference type="GO" id="GO:0005886">
    <property type="term" value="C:plasma membrane"/>
    <property type="evidence" value="ECO:0007669"/>
    <property type="project" value="TreeGrafter"/>
</dbReference>